<proteinExistence type="predicted"/>
<dbReference type="InterPro" id="IPR029063">
    <property type="entry name" value="SAM-dependent_MTases_sf"/>
</dbReference>
<gene>
    <name evidence="2" type="ORF">C448_06003</name>
</gene>
<dbReference type="AlphaFoldDB" id="M0MLS1"/>
<dbReference type="eggNOG" id="arCOG01783">
    <property type="taxonomic scope" value="Archaea"/>
</dbReference>
<reference evidence="2 3" key="1">
    <citation type="journal article" date="2014" name="PLoS Genet.">
        <title>Phylogenetically driven sequencing of extremely halophilic archaea reveals strategies for static and dynamic osmo-response.</title>
        <authorList>
            <person name="Becker E.A."/>
            <person name="Seitzer P.M."/>
            <person name="Tritt A."/>
            <person name="Larsen D."/>
            <person name="Krusor M."/>
            <person name="Yao A.I."/>
            <person name="Wu D."/>
            <person name="Madern D."/>
            <person name="Eisen J.A."/>
            <person name="Darling A.E."/>
            <person name="Facciotti M.T."/>
        </authorList>
    </citation>
    <scope>NUCLEOTIDE SEQUENCE [LARGE SCALE GENOMIC DNA]</scope>
    <source>
        <strain evidence="2 3">DSM 1307</strain>
    </source>
</reference>
<dbReference type="InterPro" id="IPR013216">
    <property type="entry name" value="Methyltransf_11"/>
</dbReference>
<dbReference type="PANTHER" id="PTHR43861:SF1">
    <property type="entry name" value="TRANS-ACONITATE 2-METHYLTRANSFERASE"/>
    <property type="match status" value="1"/>
</dbReference>
<keyword evidence="2" id="KW-0808">Transferase</keyword>
<keyword evidence="3" id="KW-1185">Reference proteome</keyword>
<keyword evidence="2" id="KW-0489">Methyltransferase</keyword>
<dbReference type="GO" id="GO:0032259">
    <property type="term" value="P:methylation"/>
    <property type="evidence" value="ECO:0007669"/>
    <property type="project" value="UniProtKB-KW"/>
</dbReference>
<comment type="caution">
    <text evidence="2">The sequence shown here is derived from an EMBL/GenBank/DDBJ whole genome shotgun (WGS) entry which is preliminary data.</text>
</comment>
<dbReference type="GO" id="GO:0008757">
    <property type="term" value="F:S-adenosylmethionine-dependent methyltransferase activity"/>
    <property type="evidence" value="ECO:0007669"/>
    <property type="project" value="InterPro"/>
</dbReference>
<accession>M0MLS1</accession>
<dbReference type="Proteomes" id="UP000011568">
    <property type="component" value="Unassembled WGS sequence"/>
</dbReference>
<dbReference type="Gene3D" id="3.40.50.150">
    <property type="entry name" value="Vaccinia Virus protein VP39"/>
    <property type="match status" value="1"/>
</dbReference>
<dbReference type="PANTHER" id="PTHR43861">
    <property type="entry name" value="TRANS-ACONITATE 2-METHYLTRANSFERASE-RELATED"/>
    <property type="match status" value="1"/>
</dbReference>
<evidence type="ECO:0000313" key="3">
    <source>
        <dbReference type="Proteomes" id="UP000011568"/>
    </source>
</evidence>
<dbReference type="PATRIC" id="fig|931277.6.peg.1161"/>
<protein>
    <submittedName>
        <fullName evidence="2">Methyltransferase</fullName>
    </submittedName>
</protein>
<dbReference type="SUPFAM" id="SSF53335">
    <property type="entry name" value="S-adenosyl-L-methionine-dependent methyltransferases"/>
    <property type="match status" value="1"/>
</dbReference>
<dbReference type="STRING" id="931277.C448_06003"/>
<evidence type="ECO:0000313" key="2">
    <source>
        <dbReference type="EMBL" id="EMA46632.1"/>
    </source>
</evidence>
<feature type="domain" description="Methyltransferase type 11" evidence="1">
    <location>
        <begin position="1"/>
        <end position="66"/>
    </location>
</feature>
<name>M0MLS1_HALMO</name>
<organism evidence="2 3">
    <name type="scientific">Halococcus morrhuae DSM 1307</name>
    <dbReference type="NCBI Taxonomy" id="931277"/>
    <lineage>
        <taxon>Archaea</taxon>
        <taxon>Methanobacteriati</taxon>
        <taxon>Methanobacteriota</taxon>
        <taxon>Stenosarchaea group</taxon>
        <taxon>Halobacteria</taxon>
        <taxon>Halobacteriales</taxon>
        <taxon>Halococcaceae</taxon>
        <taxon>Halococcus</taxon>
    </lineage>
</organism>
<sequence length="188" mass="21535">MISRARDSYPELEFIHADARSLTDDIDGSFDAIFSNATLHWIPEQDMDQVLSSVTDLLRPGGQFVVEFGGRGNVETIVSAIETELAERGYEGTNPWYFPSVGEYTNRLEDHDFEVRYAVLFDRPTELEGEDGLRNWLEMFGDSLLAGVPDEELDSVFSAIESRTEDTLREGQTWYADYRRLRIHAIRE</sequence>
<dbReference type="EMBL" id="AOMC01000087">
    <property type="protein sequence ID" value="EMA46632.1"/>
    <property type="molecule type" value="Genomic_DNA"/>
</dbReference>
<dbReference type="CDD" id="cd02440">
    <property type="entry name" value="AdoMet_MTases"/>
    <property type="match status" value="1"/>
</dbReference>
<evidence type="ECO:0000259" key="1">
    <source>
        <dbReference type="Pfam" id="PF08241"/>
    </source>
</evidence>
<dbReference type="Pfam" id="PF08241">
    <property type="entry name" value="Methyltransf_11"/>
    <property type="match status" value="1"/>
</dbReference>